<dbReference type="EMBL" id="JAQQXS010000003">
    <property type="protein sequence ID" value="MDC8784495.1"/>
    <property type="molecule type" value="Genomic_DNA"/>
</dbReference>
<feature type="transmembrane region" description="Helical" evidence="1">
    <location>
        <begin position="90"/>
        <end position="110"/>
    </location>
</feature>
<gene>
    <name evidence="3" type="ORF">PRZ01_04740</name>
</gene>
<sequence length="407" mass="44883">MSLPLPFSPQPDRLAGLDTLRALAITLVFAHHYQLFGSGQATFGWVGQIGWVGVDLFFVLSGYLIANAIFSARVRGQPLSLTTFYARRALRTLPVFYVVLAAYFMFPAFMGGKTPPALWRFLTFTQNWQLQPGTAFSHAWSLCAEEQFYLVLPAAVLLVWRLNLRRTGMAWAWLLLLGLMGLGVWARAVLWARYGLEAGNAVMGYHPNIYYATVARADEFLPGIAIATLKNFHPKAWAAVQAQGQAMLVVGGLACAAMAYALVHFYYIDGYGYGFAMTAWGYSLVALSFAGLVIAALSPRSSLARLRLPGARSIALWSYAIYLSHKAVIFVLRDALRGMGGPDRQSLWTLGLILLVSLLIGALLHHGVEQPFMRWRDRQFPGKARPANQAVGTLNCQGGMPKMPRCN</sequence>
<comment type="caution">
    <text evidence="3">The sequence shown here is derived from an EMBL/GenBank/DDBJ whole genome shotgun (WGS) entry which is preliminary data.</text>
</comment>
<feature type="transmembrane region" description="Helical" evidence="1">
    <location>
        <begin position="248"/>
        <end position="267"/>
    </location>
</feature>
<dbReference type="InterPro" id="IPR002656">
    <property type="entry name" value="Acyl_transf_3_dom"/>
</dbReference>
<feature type="transmembrane region" description="Helical" evidence="1">
    <location>
        <begin position="279"/>
        <end position="298"/>
    </location>
</feature>
<feature type="transmembrane region" description="Helical" evidence="1">
    <location>
        <begin position="171"/>
        <end position="189"/>
    </location>
</feature>
<feature type="transmembrane region" description="Helical" evidence="1">
    <location>
        <begin position="347"/>
        <end position="368"/>
    </location>
</feature>
<dbReference type="RefSeq" id="WP_273595608.1">
    <property type="nucleotide sequence ID" value="NZ_JAQQXS010000003.1"/>
</dbReference>
<keyword evidence="4" id="KW-1185">Reference proteome</keyword>
<reference evidence="3 4" key="1">
    <citation type="submission" date="2022-10" db="EMBL/GenBank/DDBJ databases">
        <title>paucibacter sp. hw8 Genome sequencing.</title>
        <authorList>
            <person name="Park S."/>
        </authorList>
    </citation>
    <scope>NUCLEOTIDE SEQUENCE [LARGE SCALE GENOMIC DNA]</scope>
    <source>
        <strain evidence="4">hw8</strain>
    </source>
</reference>
<dbReference type="Pfam" id="PF01757">
    <property type="entry name" value="Acyl_transf_3"/>
    <property type="match status" value="1"/>
</dbReference>
<protein>
    <submittedName>
        <fullName evidence="3">Acyltransferase</fullName>
    </submittedName>
</protein>
<dbReference type="PANTHER" id="PTHR23028">
    <property type="entry name" value="ACETYLTRANSFERASE"/>
    <property type="match status" value="1"/>
</dbReference>
<dbReference type="InterPro" id="IPR050879">
    <property type="entry name" value="Acyltransferase_3"/>
</dbReference>
<keyword evidence="1" id="KW-0812">Transmembrane</keyword>
<name>A0ABT5KPV8_9BURK</name>
<keyword evidence="1" id="KW-1133">Transmembrane helix</keyword>
<feature type="transmembrane region" description="Helical" evidence="1">
    <location>
        <begin position="310"/>
        <end position="332"/>
    </location>
</feature>
<dbReference type="PANTHER" id="PTHR23028:SF53">
    <property type="entry name" value="ACYL_TRANSF_3 DOMAIN-CONTAINING PROTEIN"/>
    <property type="match status" value="1"/>
</dbReference>
<dbReference type="GO" id="GO:0016746">
    <property type="term" value="F:acyltransferase activity"/>
    <property type="evidence" value="ECO:0007669"/>
    <property type="project" value="UniProtKB-KW"/>
</dbReference>
<evidence type="ECO:0000256" key="1">
    <source>
        <dbReference type="SAM" id="Phobius"/>
    </source>
</evidence>
<evidence type="ECO:0000259" key="2">
    <source>
        <dbReference type="Pfam" id="PF01757"/>
    </source>
</evidence>
<feature type="domain" description="Acyltransferase 3" evidence="2">
    <location>
        <begin position="15"/>
        <end position="364"/>
    </location>
</feature>
<evidence type="ECO:0000313" key="4">
    <source>
        <dbReference type="Proteomes" id="UP001219862"/>
    </source>
</evidence>
<organism evidence="3 4">
    <name type="scientific">Roseateles koreensis</name>
    <dbReference type="NCBI Taxonomy" id="2987526"/>
    <lineage>
        <taxon>Bacteria</taxon>
        <taxon>Pseudomonadati</taxon>
        <taxon>Pseudomonadota</taxon>
        <taxon>Betaproteobacteria</taxon>
        <taxon>Burkholderiales</taxon>
        <taxon>Sphaerotilaceae</taxon>
        <taxon>Roseateles</taxon>
    </lineage>
</organism>
<keyword evidence="3" id="KW-0808">Transferase</keyword>
<keyword evidence="1" id="KW-0472">Membrane</keyword>
<feature type="transmembrane region" description="Helical" evidence="1">
    <location>
        <begin position="49"/>
        <end position="70"/>
    </location>
</feature>
<keyword evidence="3" id="KW-0012">Acyltransferase</keyword>
<accession>A0ABT5KPV8</accession>
<proteinExistence type="predicted"/>
<evidence type="ECO:0000313" key="3">
    <source>
        <dbReference type="EMBL" id="MDC8784495.1"/>
    </source>
</evidence>
<dbReference type="Proteomes" id="UP001219862">
    <property type="component" value="Unassembled WGS sequence"/>
</dbReference>